<dbReference type="PANTHER" id="PTHR43814">
    <property type="entry name" value="ARGININOSUCCINATE LYASE"/>
    <property type="match status" value="1"/>
</dbReference>
<dbReference type="PANTHER" id="PTHR43814:SF1">
    <property type="entry name" value="ARGININOSUCCINATE LYASE"/>
    <property type="match status" value="1"/>
</dbReference>
<dbReference type="GO" id="GO:0042450">
    <property type="term" value="P:L-arginine biosynthetic process via ornithine"/>
    <property type="evidence" value="ECO:0007669"/>
    <property type="project" value="InterPro"/>
</dbReference>
<dbReference type="Proteomes" id="UP000540506">
    <property type="component" value="Unassembled WGS sequence"/>
</dbReference>
<dbReference type="Gene3D" id="1.10.40.30">
    <property type="entry name" value="Fumarase/aspartase (C-terminal domain)"/>
    <property type="match status" value="1"/>
</dbReference>
<feature type="domain" description="Fumarate lyase N-terminal" evidence="5">
    <location>
        <begin position="82"/>
        <end position="287"/>
    </location>
</feature>
<dbReference type="InterPro" id="IPR000362">
    <property type="entry name" value="Fumarate_lyase_fam"/>
</dbReference>
<protein>
    <recommendedName>
        <fullName evidence="2">argininosuccinate lyase</fullName>
        <ecNumber evidence="2">4.3.2.1</ecNumber>
    </recommendedName>
</protein>
<evidence type="ECO:0000259" key="5">
    <source>
        <dbReference type="Pfam" id="PF00206"/>
    </source>
</evidence>
<reference evidence="6 7" key="1">
    <citation type="submission" date="2020-08" db="EMBL/GenBank/DDBJ databases">
        <title>Sequencing the genomes of 1000 actinobacteria strains.</title>
        <authorList>
            <person name="Klenk H.-P."/>
        </authorList>
    </citation>
    <scope>NUCLEOTIDE SEQUENCE [LARGE SCALE GENOMIC DNA]</scope>
    <source>
        <strain evidence="6 7">DSM 41654</strain>
    </source>
</reference>
<comment type="caution">
    <text evidence="6">The sequence shown here is derived from an EMBL/GenBank/DDBJ whole genome shotgun (WGS) entry which is preliminary data.</text>
</comment>
<dbReference type="EC" id="4.3.2.1" evidence="2"/>
<dbReference type="InterPro" id="IPR008948">
    <property type="entry name" value="L-Aspartase-like"/>
</dbReference>
<dbReference type="Pfam" id="PF00206">
    <property type="entry name" value="Lyase_1"/>
    <property type="match status" value="1"/>
</dbReference>
<comment type="pathway">
    <text evidence="1">Amino-acid biosynthesis; L-arginine biosynthesis; L-arginine from L-ornithine and carbamoyl phosphate: step 3/3.</text>
</comment>
<evidence type="ECO:0000313" key="6">
    <source>
        <dbReference type="EMBL" id="MBB4924044.1"/>
    </source>
</evidence>
<dbReference type="AlphaFoldDB" id="A0A7W7VVT8"/>
<dbReference type="InterPro" id="IPR024083">
    <property type="entry name" value="Fumarase/histidase_N"/>
</dbReference>
<keyword evidence="7" id="KW-1185">Reference proteome</keyword>
<proteinExistence type="predicted"/>
<keyword evidence="3" id="KW-0028">Amino-acid biosynthesis</keyword>
<accession>A0A7W7VVT8</accession>
<sequence>MTDLFMTDLKDLQSRDTFYWLCQLDKASTVMTVEEGIAPRDVGVRTAAAIAKVISDAAAPGAERPTDYLQVEPLVRKLVGPDSSRIHSGRSRQDMLPTVYRLLLRDRLVLVHRALGELRAGLLAAAERYGSAIVPAYTNGVQAQPTTFGHLLLGYEATLGRSATRLAEAYSRLNLCPLGAAALATSSFPVNRGRLAELLGFDAPVQNSFDAAQLSVIDVGFEVASSVMALALSIGTFIQDVHAQYHHARPWITLDNTDLLSPSTLMPQKRNPVALNRARLLASEVIGDGVSTALAAHNVCSGLTDYKRAEAQRTLDRTIALLGEVNAIVGGMRLDEQAALAEVRSDYSTTSELANVLQRDADVPFHVGHRFASALVTYGRGGGLTVDQLDFAEALRLYREIAGEFSGVSDELPMTEAQFRAALDPVSMVASYRGLGGPQPAEFQRLLAAAQEGLRADELWLGAVAGRLSAAQDAMEADFAALAG</sequence>
<dbReference type="PRINTS" id="PR00149">
    <property type="entry name" value="FUMRATELYASE"/>
</dbReference>
<evidence type="ECO:0000256" key="1">
    <source>
        <dbReference type="ARBA" id="ARBA00004941"/>
    </source>
</evidence>
<dbReference type="GO" id="GO:0004056">
    <property type="term" value="F:argininosuccinate lyase activity"/>
    <property type="evidence" value="ECO:0007669"/>
    <property type="project" value="UniProtKB-EC"/>
</dbReference>
<keyword evidence="3" id="KW-0055">Arginine biosynthesis</keyword>
<dbReference type="UniPathway" id="UPA00068">
    <property type="reaction ID" value="UER00114"/>
</dbReference>
<evidence type="ECO:0000256" key="2">
    <source>
        <dbReference type="ARBA" id="ARBA00012338"/>
    </source>
</evidence>
<organism evidence="6 7">
    <name type="scientific">Kitasatospora kifunensis</name>
    <name type="common">Streptomyces kifunensis</name>
    <dbReference type="NCBI Taxonomy" id="58351"/>
    <lineage>
        <taxon>Bacteria</taxon>
        <taxon>Bacillati</taxon>
        <taxon>Actinomycetota</taxon>
        <taxon>Actinomycetes</taxon>
        <taxon>Kitasatosporales</taxon>
        <taxon>Streptomycetaceae</taxon>
        <taxon>Kitasatospora</taxon>
    </lineage>
</organism>
<dbReference type="EMBL" id="JACHJV010000001">
    <property type="protein sequence ID" value="MBB4924044.1"/>
    <property type="molecule type" value="Genomic_DNA"/>
</dbReference>
<dbReference type="InterPro" id="IPR022761">
    <property type="entry name" value="Fumarate_lyase_N"/>
</dbReference>
<gene>
    <name evidence="6" type="ORF">FHR34_003037</name>
</gene>
<dbReference type="GO" id="GO:0005829">
    <property type="term" value="C:cytosol"/>
    <property type="evidence" value="ECO:0007669"/>
    <property type="project" value="TreeGrafter"/>
</dbReference>
<dbReference type="Gene3D" id="1.20.200.10">
    <property type="entry name" value="Fumarase/aspartase (Central domain)"/>
    <property type="match status" value="1"/>
</dbReference>
<evidence type="ECO:0000256" key="4">
    <source>
        <dbReference type="ARBA" id="ARBA00023239"/>
    </source>
</evidence>
<name>A0A7W7VVT8_KITKI</name>
<dbReference type="InterPro" id="IPR009049">
    <property type="entry name" value="Argininosuccinate_lyase"/>
</dbReference>
<evidence type="ECO:0000256" key="3">
    <source>
        <dbReference type="ARBA" id="ARBA00022571"/>
    </source>
</evidence>
<dbReference type="PRINTS" id="PR00145">
    <property type="entry name" value="ARGSUCLYASE"/>
</dbReference>
<evidence type="ECO:0000313" key="7">
    <source>
        <dbReference type="Proteomes" id="UP000540506"/>
    </source>
</evidence>
<dbReference type="SUPFAM" id="SSF48557">
    <property type="entry name" value="L-aspartase-like"/>
    <property type="match status" value="1"/>
</dbReference>
<keyword evidence="4 6" id="KW-0456">Lyase</keyword>
<dbReference type="RefSeq" id="WP_184936054.1">
    <property type="nucleotide sequence ID" value="NZ_JACHJV010000001.1"/>
</dbReference>
<dbReference type="Gene3D" id="1.10.275.10">
    <property type="entry name" value="Fumarase/aspartase (N-terminal domain)"/>
    <property type="match status" value="1"/>
</dbReference>